<feature type="compositionally biased region" description="Low complexity" evidence="1">
    <location>
        <begin position="12"/>
        <end position="28"/>
    </location>
</feature>
<organism evidence="2 3">
    <name type="scientific">Corynebacterium amycolatum</name>
    <dbReference type="NCBI Taxonomy" id="43765"/>
    <lineage>
        <taxon>Bacteria</taxon>
        <taxon>Bacillati</taxon>
        <taxon>Actinomycetota</taxon>
        <taxon>Actinomycetes</taxon>
        <taxon>Mycobacteriales</taxon>
        <taxon>Corynebacteriaceae</taxon>
        <taxon>Corynebacterium</taxon>
    </lineage>
</organism>
<feature type="compositionally biased region" description="Basic residues" evidence="1">
    <location>
        <begin position="1"/>
        <end position="11"/>
    </location>
</feature>
<feature type="region of interest" description="Disordered" evidence="1">
    <location>
        <begin position="1"/>
        <end position="48"/>
    </location>
</feature>
<reference evidence="2 3" key="1">
    <citation type="submission" date="2020-12" db="EMBL/GenBank/DDBJ databases">
        <title>FDA dAtabase for Regulatory Grade micrObial Sequences (FDA-ARGOS): Supporting development and validation of Infectious Disease Dx tests.</title>
        <authorList>
            <person name="Sproer C."/>
            <person name="Gronow S."/>
            <person name="Severitt S."/>
            <person name="Schroder I."/>
            <person name="Tallon L."/>
            <person name="Sadzewicz L."/>
            <person name="Zhao X."/>
            <person name="Boylan J."/>
            <person name="Ott S."/>
            <person name="Bowen H."/>
            <person name="Vavikolanu K."/>
            <person name="Mehta A."/>
            <person name="Aluvathingal J."/>
            <person name="Nadendla S."/>
            <person name="Lowell S."/>
            <person name="Myers T."/>
            <person name="Yan Y."/>
            <person name="Sichtig H."/>
        </authorList>
    </citation>
    <scope>NUCLEOTIDE SEQUENCE [LARGE SCALE GENOMIC DNA]</scope>
    <source>
        <strain evidence="2 3">FDAARGOS_991</strain>
    </source>
</reference>
<keyword evidence="3" id="KW-1185">Reference proteome</keyword>
<name>A0A7T4G469_CORAY</name>
<evidence type="ECO:0000313" key="3">
    <source>
        <dbReference type="Proteomes" id="UP000595198"/>
    </source>
</evidence>
<dbReference type="RefSeq" id="WP_088611476.1">
    <property type="nucleotide sequence ID" value="NZ_CP066023.1"/>
</dbReference>
<evidence type="ECO:0000313" key="2">
    <source>
        <dbReference type="EMBL" id="QQB81958.1"/>
    </source>
</evidence>
<evidence type="ECO:0000256" key="1">
    <source>
        <dbReference type="SAM" id="MobiDB-lite"/>
    </source>
</evidence>
<gene>
    <name evidence="2" type="ORF">I6H48_08255</name>
</gene>
<dbReference type="EMBL" id="CP066023">
    <property type="protein sequence ID" value="QQB81958.1"/>
    <property type="molecule type" value="Genomic_DNA"/>
</dbReference>
<accession>A0A7T4G469</accession>
<sequence length="119" mass="13594">MPRRNHKRRGNQRGNQRGGRNNHGQNRGSLPAFGSSFQNTRTESGPAGWQDVDFAVRNISAGQSNKVYRCPGCDQEIMPGTSHIVAWPQDYGAGADDRRHWHTNCWRNRAHRTITRRWG</sequence>
<protein>
    <submittedName>
        <fullName evidence="2">ATP/GTP-binding protein</fullName>
    </submittedName>
</protein>
<dbReference type="Proteomes" id="UP000595198">
    <property type="component" value="Chromosome"/>
</dbReference>
<proteinExistence type="predicted"/>